<keyword evidence="2" id="KW-1185">Reference proteome</keyword>
<comment type="caution">
    <text evidence="1">The sequence shown here is derived from an EMBL/GenBank/DDBJ whole genome shotgun (WGS) entry which is preliminary data.</text>
</comment>
<sequence>NSSHISNERKFENLNHENTTNEQQYLEKCIKNPDLKKFVEKL</sequence>
<dbReference type="Proteomes" id="UP000789920">
    <property type="component" value="Unassembled WGS sequence"/>
</dbReference>
<evidence type="ECO:0000313" key="1">
    <source>
        <dbReference type="EMBL" id="CAG8819094.1"/>
    </source>
</evidence>
<organism evidence="1 2">
    <name type="scientific">Racocetra persica</name>
    <dbReference type="NCBI Taxonomy" id="160502"/>
    <lineage>
        <taxon>Eukaryota</taxon>
        <taxon>Fungi</taxon>
        <taxon>Fungi incertae sedis</taxon>
        <taxon>Mucoromycota</taxon>
        <taxon>Glomeromycotina</taxon>
        <taxon>Glomeromycetes</taxon>
        <taxon>Diversisporales</taxon>
        <taxon>Gigasporaceae</taxon>
        <taxon>Racocetra</taxon>
    </lineage>
</organism>
<evidence type="ECO:0000313" key="2">
    <source>
        <dbReference type="Proteomes" id="UP000789920"/>
    </source>
</evidence>
<reference evidence="1" key="1">
    <citation type="submission" date="2021-06" db="EMBL/GenBank/DDBJ databases">
        <authorList>
            <person name="Kallberg Y."/>
            <person name="Tangrot J."/>
            <person name="Rosling A."/>
        </authorList>
    </citation>
    <scope>NUCLEOTIDE SEQUENCE</scope>
    <source>
        <strain evidence="1">MA461A</strain>
    </source>
</reference>
<gene>
    <name evidence="1" type="ORF">RPERSI_LOCUS25059</name>
</gene>
<name>A0ACA9S0V3_9GLOM</name>
<feature type="non-terminal residue" evidence="1">
    <location>
        <position position="42"/>
    </location>
</feature>
<proteinExistence type="predicted"/>
<accession>A0ACA9S0V3</accession>
<dbReference type="EMBL" id="CAJVQC010081843">
    <property type="protein sequence ID" value="CAG8819094.1"/>
    <property type="molecule type" value="Genomic_DNA"/>
</dbReference>
<feature type="non-terminal residue" evidence="1">
    <location>
        <position position="1"/>
    </location>
</feature>
<protein>
    <submittedName>
        <fullName evidence="1">16906_t:CDS:1</fullName>
    </submittedName>
</protein>